<dbReference type="InterPro" id="IPR029058">
    <property type="entry name" value="AB_hydrolase_fold"/>
</dbReference>
<feature type="transmembrane region" description="Helical" evidence="3">
    <location>
        <begin position="20"/>
        <end position="41"/>
    </location>
</feature>
<evidence type="ECO:0000256" key="3">
    <source>
        <dbReference type="SAM" id="Phobius"/>
    </source>
</evidence>
<keyword evidence="6" id="KW-1185">Reference proteome</keyword>
<dbReference type="InterPro" id="IPR050300">
    <property type="entry name" value="GDXG_lipolytic_enzyme"/>
</dbReference>
<dbReference type="STRING" id="1318466.BN85410150"/>
<feature type="domain" description="BD-FAE-like" evidence="4">
    <location>
        <begin position="90"/>
        <end position="290"/>
    </location>
</feature>
<dbReference type="PANTHER" id="PTHR48081:SF6">
    <property type="entry name" value="PEPTIDASE S9 PROLYL OLIGOPEPTIDASE CATALYTIC DOMAIN-CONTAINING PROTEIN"/>
    <property type="match status" value="1"/>
</dbReference>
<reference evidence="5 6" key="1">
    <citation type="journal article" date="2013" name="J. Mol. Microbiol. Biotechnol.">
        <title>Analysis of the Complete Genomes of Acholeplasma brassicae , A. palmae and A. laidlawii and Their Comparison to the Obligate Parasites from ' Candidatus Phytoplasma'.</title>
        <authorList>
            <person name="Kube M."/>
            <person name="Siewert C."/>
            <person name="Migdoll A.M."/>
            <person name="Duduk B."/>
            <person name="Holz S."/>
            <person name="Rabus R."/>
            <person name="Seemuller E."/>
            <person name="Mitrovic J."/>
            <person name="Muller I."/>
            <person name="Buttner C."/>
            <person name="Reinhardt R."/>
        </authorList>
    </citation>
    <scope>NUCLEOTIDE SEQUENCE [LARGE SCALE GENOMIC DNA]</scope>
    <source>
        <strain evidence="5 6">J233</strain>
    </source>
</reference>
<dbReference type="KEGG" id="apal:BN85410150"/>
<dbReference type="EMBL" id="FO681347">
    <property type="protein sequence ID" value="CCV64592.1"/>
    <property type="molecule type" value="Genomic_DNA"/>
</dbReference>
<sequence length="354" mass="40765">MIKYRCKSKGCEIMKKIFKFFIRFFIIILVLTTGIFIFSYVSVYPSVWLTRMAFSQGKYTEHDDIELISSEVYVSKDYDYESISSKNQFNIISPIENQKRYPTVIWVHGGAFVSGDKSGNESYLKVLAHKGYTIINLNYQYAPKAKYPMPIIQVSEVYQHLEKNIDLYPMVDLNQIILGGDSAGAHIIAQFALIQTNPKYEALVNINKVMNKEQIKSILLYCGPYDFGLLKELLNPIGTSILGQIIPFLSRRIGAAYLGDMKWDKNEKWDVLTIKNYVTKDFPKTFITDAKDYSFEEQGKQLAKVLEEKGVLVTKVFYDANLAHEYQFNLGTKNEDGNNYALMTFNQVIKFLEE</sequence>
<dbReference type="Gene3D" id="3.40.50.1820">
    <property type="entry name" value="alpha/beta hydrolase"/>
    <property type="match status" value="1"/>
</dbReference>
<evidence type="ECO:0000313" key="5">
    <source>
        <dbReference type="EMBL" id="CCV64592.1"/>
    </source>
</evidence>
<comment type="similarity">
    <text evidence="1">Belongs to the 'GDXG' lipolytic enzyme family.</text>
</comment>
<dbReference type="SUPFAM" id="SSF53474">
    <property type="entry name" value="alpha/beta-Hydrolases"/>
    <property type="match status" value="1"/>
</dbReference>
<dbReference type="PROSITE" id="PS01173">
    <property type="entry name" value="LIPASE_GDXG_HIS"/>
    <property type="match status" value="1"/>
</dbReference>
<organism evidence="5 6">
    <name type="scientific">Alteracholeplasma palmae (strain ATCC 49389 / J233)</name>
    <name type="common">Acholeplasma palmae</name>
    <dbReference type="NCBI Taxonomy" id="1318466"/>
    <lineage>
        <taxon>Bacteria</taxon>
        <taxon>Bacillati</taxon>
        <taxon>Mycoplasmatota</taxon>
        <taxon>Mollicutes</taxon>
        <taxon>Acholeplasmatales</taxon>
        <taxon>Acholeplasmataceae</taxon>
        <taxon>Acholeplasma</taxon>
    </lineage>
</organism>
<protein>
    <submittedName>
        <fullName evidence="5">Predicted lipase</fullName>
    </submittedName>
</protein>
<evidence type="ECO:0000256" key="2">
    <source>
        <dbReference type="ARBA" id="ARBA00022801"/>
    </source>
</evidence>
<dbReference type="Pfam" id="PF20434">
    <property type="entry name" value="BD-FAE"/>
    <property type="match status" value="1"/>
</dbReference>
<evidence type="ECO:0000256" key="1">
    <source>
        <dbReference type="ARBA" id="ARBA00010515"/>
    </source>
</evidence>
<dbReference type="GO" id="GO:0016787">
    <property type="term" value="F:hydrolase activity"/>
    <property type="evidence" value="ECO:0007669"/>
    <property type="project" value="UniProtKB-KW"/>
</dbReference>
<proteinExistence type="inferred from homology"/>
<keyword evidence="3" id="KW-1133">Transmembrane helix</keyword>
<name>U4KLB3_ALTPJ</name>
<dbReference type="AlphaFoldDB" id="U4KLB3"/>
<dbReference type="HOGENOM" id="CLU_012494_0_1_14"/>
<gene>
    <name evidence="5" type="ORF">BN85410150</name>
</gene>
<dbReference type="InterPro" id="IPR049492">
    <property type="entry name" value="BD-FAE-like_dom"/>
</dbReference>
<dbReference type="PANTHER" id="PTHR48081">
    <property type="entry name" value="AB HYDROLASE SUPERFAMILY PROTEIN C4A8.06C"/>
    <property type="match status" value="1"/>
</dbReference>
<dbReference type="InterPro" id="IPR002168">
    <property type="entry name" value="Lipase_GDXG_HIS_AS"/>
</dbReference>
<evidence type="ECO:0000313" key="6">
    <source>
        <dbReference type="Proteomes" id="UP000032740"/>
    </source>
</evidence>
<accession>U4KLB3</accession>
<keyword evidence="2" id="KW-0378">Hydrolase</keyword>
<keyword evidence="3" id="KW-0812">Transmembrane</keyword>
<keyword evidence="3" id="KW-0472">Membrane</keyword>
<dbReference type="Proteomes" id="UP000032740">
    <property type="component" value="Chromosome"/>
</dbReference>
<evidence type="ECO:0000259" key="4">
    <source>
        <dbReference type="Pfam" id="PF20434"/>
    </source>
</evidence>